<dbReference type="RefSeq" id="WP_074736011.1">
    <property type="nucleotide sequence ID" value="NZ_FNNP01000001.1"/>
</dbReference>
<keyword evidence="2" id="KW-1185">Reference proteome</keyword>
<evidence type="ECO:0000313" key="1">
    <source>
        <dbReference type="EMBL" id="SDW76731.1"/>
    </source>
</evidence>
<evidence type="ECO:0000313" key="2">
    <source>
        <dbReference type="Proteomes" id="UP000183400"/>
    </source>
</evidence>
<accession>A0A1H2W863</accession>
<dbReference type="EMBL" id="FNNP01000001">
    <property type="protein sequence ID" value="SDW76731.1"/>
    <property type="molecule type" value="Genomic_DNA"/>
</dbReference>
<proteinExistence type="predicted"/>
<dbReference type="OrthoDB" id="9763644at2"/>
<dbReference type="AlphaFoldDB" id="A0A1H2W863"/>
<sequence>MSKAEAKKILKSFKESDQKKIKSAKKLVSVSASVAVKKLKDPSAVEFAEIIAGMKKNGEDMLRIAGVLEEMKQIGAKMPDRWWTGLVMAVDQLLHTQRLDRLPSGVNVGVGFDTQLEVTQKLLINAHSKEPTLFRHGMNFAAVHHIDEIGQTEIGVLNKDQFQTAVQQCVRFYDVTGDGDDFATHAPPEAIKHLFNTNIRDLPYLASLIRVPIYGADKTLINKRGYNANGWVYYQPPNDLNIRALPDRVGRGALSKARRLIVEELMGDFPFDGWTRAEIVSAACYGSTTNPPPPSLLNAIGFLLEQFARPMIDGPLPVSLFHKPSPRTGATMLVNAVQLVVSGVSGTQTLPDSEEERDKRATAILMSGTAINLFDNVSGEISGGTLAKFWTDRVYVGRTLGKSEMRALPVTCSHALTGNNPSFSRELSERIGRIRLDARCADPGARNGFRHPELLAWVSENRGELVWAALVLIQNWIEKGCPEPVTPTSWRGGPDVASIPDAIHWGGYEAYVKVIGGIIGAAARNWTTWQANRKTEVVESGEDDAIQEVLSAWWSEASDVRGNSLDEKHGMYVRDIGDSPNTKPGLLSVVQAYNIYLPIKRIDRDDPTSYDPAAFGKWLAGYKDRIFKLDDEVGIEVELSRADARTRHGYKWSMQQVNAVAPDSENKVSADVIDIEAKRA</sequence>
<name>A0A1H2W863_9RHOB</name>
<organism evidence="1 2">
    <name type="scientific">Ruegeria halocynthiae</name>
    <dbReference type="NCBI Taxonomy" id="985054"/>
    <lineage>
        <taxon>Bacteria</taxon>
        <taxon>Pseudomonadati</taxon>
        <taxon>Pseudomonadota</taxon>
        <taxon>Alphaproteobacteria</taxon>
        <taxon>Rhodobacterales</taxon>
        <taxon>Roseobacteraceae</taxon>
        <taxon>Ruegeria</taxon>
    </lineage>
</organism>
<dbReference type="STRING" id="985054.SAMN05444358_1011704"/>
<reference evidence="2" key="1">
    <citation type="submission" date="2016-10" db="EMBL/GenBank/DDBJ databases">
        <authorList>
            <person name="Varghese N."/>
            <person name="Submissions S."/>
        </authorList>
    </citation>
    <scope>NUCLEOTIDE SEQUENCE [LARGE SCALE GENOMIC DNA]</scope>
    <source>
        <strain evidence="2">DSM 27839</strain>
    </source>
</reference>
<gene>
    <name evidence="1" type="ORF">SAMN05444358_1011704</name>
</gene>
<protein>
    <submittedName>
        <fullName evidence="1">Uncharacterized protein</fullName>
    </submittedName>
</protein>
<dbReference type="Proteomes" id="UP000183400">
    <property type="component" value="Unassembled WGS sequence"/>
</dbReference>